<dbReference type="CDD" id="cd07153">
    <property type="entry name" value="Fur_like"/>
    <property type="match status" value="1"/>
</dbReference>
<comment type="caution">
    <text evidence="11">The sequence shown here is derived from an EMBL/GenBank/DDBJ whole genome shotgun (WGS) entry which is preliminary data.</text>
</comment>
<keyword evidence="10" id="KW-0804">Transcription</keyword>
<dbReference type="FunFam" id="1.10.10.10:FF:000007">
    <property type="entry name" value="Ferric uptake regulation protein"/>
    <property type="match status" value="1"/>
</dbReference>
<dbReference type="EMBL" id="MLJW01000001">
    <property type="protein sequence ID" value="OIR19508.1"/>
    <property type="molecule type" value="Genomic_DNA"/>
</dbReference>
<comment type="similarity">
    <text evidence="2">Belongs to the Fur family.</text>
</comment>
<protein>
    <submittedName>
        <fullName evidence="11">Ferric uptake regulation protein</fullName>
    </submittedName>
</protein>
<keyword evidence="9" id="KW-0238">DNA-binding</keyword>
<comment type="subcellular location">
    <subcellularLocation>
        <location evidence="1">Cytoplasm</location>
    </subcellularLocation>
</comment>
<dbReference type="GO" id="GO:0003700">
    <property type="term" value="F:DNA-binding transcription factor activity"/>
    <property type="evidence" value="ECO:0007669"/>
    <property type="project" value="InterPro"/>
</dbReference>
<dbReference type="Pfam" id="PF01475">
    <property type="entry name" value="FUR"/>
    <property type="match status" value="1"/>
</dbReference>
<dbReference type="AlphaFoldDB" id="A0A1J5U0F7"/>
<gene>
    <name evidence="11" type="primary">fur_1</name>
    <name evidence="11" type="ORF">GALL_03890</name>
</gene>
<dbReference type="InterPro" id="IPR002481">
    <property type="entry name" value="FUR"/>
</dbReference>
<dbReference type="InterPro" id="IPR036390">
    <property type="entry name" value="WH_DNA-bd_sf"/>
</dbReference>
<evidence type="ECO:0000256" key="6">
    <source>
        <dbReference type="ARBA" id="ARBA00022723"/>
    </source>
</evidence>
<comment type="subunit">
    <text evidence="3">Homodimer.</text>
</comment>
<dbReference type="GO" id="GO:0008270">
    <property type="term" value="F:zinc ion binding"/>
    <property type="evidence" value="ECO:0007669"/>
    <property type="project" value="TreeGrafter"/>
</dbReference>
<keyword evidence="8" id="KW-0805">Transcription regulation</keyword>
<accession>A0A1J5U0F7</accession>
<keyword evidence="4" id="KW-0963">Cytoplasm</keyword>
<evidence type="ECO:0000256" key="10">
    <source>
        <dbReference type="ARBA" id="ARBA00023163"/>
    </source>
</evidence>
<organism evidence="11">
    <name type="scientific">mine drainage metagenome</name>
    <dbReference type="NCBI Taxonomy" id="410659"/>
    <lineage>
        <taxon>unclassified sequences</taxon>
        <taxon>metagenomes</taxon>
        <taxon>ecological metagenomes</taxon>
    </lineage>
</organism>
<evidence type="ECO:0000256" key="2">
    <source>
        <dbReference type="ARBA" id="ARBA00007957"/>
    </source>
</evidence>
<dbReference type="GO" id="GO:1900705">
    <property type="term" value="P:negative regulation of siderophore biosynthetic process"/>
    <property type="evidence" value="ECO:0007669"/>
    <property type="project" value="TreeGrafter"/>
</dbReference>
<dbReference type="InterPro" id="IPR043135">
    <property type="entry name" value="Fur_C"/>
</dbReference>
<evidence type="ECO:0000313" key="11">
    <source>
        <dbReference type="EMBL" id="OIR19508.1"/>
    </source>
</evidence>
<evidence type="ECO:0000256" key="7">
    <source>
        <dbReference type="ARBA" id="ARBA00022833"/>
    </source>
</evidence>
<evidence type="ECO:0000256" key="1">
    <source>
        <dbReference type="ARBA" id="ARBA00004496"/>
    </source>
</evidence>
<dbReference type="InterPro" id="IPR036388">
    <property type="entry name" value="WH-like_DNA-bd_sf"/>
</dbReference>
<evidence type="ECO:0000256" key="4">
    <source>
        <dbReference type="ARBA" id="ARBA00022490"/>
    </source>
</evidence>
<dbReference type="SUPFAM" id="SSF46785">
    <property type="entry name" value="Winged helix' DNA-binding domain"/>
    <property type="match status" value="1"/>
</dbReference>
<dbReference type="Gene3D" id="3.30.1490.190">
    <property type="match status" value="1"/>
</dbReference>
<dbReference type="GO" id="GO:0005829">
    <property type="term" value="C:cytosol"/>
    <property type="evidence" value="ECO:0007669"/>
    <property type="project" value="TreeGrafter"/>
</dbReference>
<evidence type="ECO:0000256" key="8">
    <source>
        <dbReference type="ARBA" id="ARBA00023015"/>
    </source>
</evidence>
<keyword evidence="7" id="KW-0862">Zinc</keyword>
<dbReference type="GO" id="GO:0045892">
    <property type="term" value="P:negative regulation of DNA-templated transcription"/>
    <property type="evidence" value="ECO:0007669"/>
    <property type="project" value="TreeGrafter"/>
</dbReference>
<dbReference type="Gene3D" id="1.10.10.10">
    <property type="entry name" value="Winged helix-like DNA-binding domain superfamily/Winged helix DNA-binding domain"/>
    <property type="match status" value="1"/>
</dbReference>
<evidence type="ECO:0000256" key="5">
    <source>
        <dbReference type="ARBA" id="ARBA00022491"/>
    </source>
</evidence>
<dbReference type="NCBIfam" id="NF006999">
    <property type="entry name" value="PRK09462.1"/>
    <property type="match status" value="1"/>
</dbReference>
<keyword evidence="5" id="KW-0678">Repressor</keyword>
<dbReference type="GO" id="GO:0000976">
    <property type="term" value="F:transcription cis-regulatory region binding"/>
    <property type="evidence" value="ECO:0007669"/>
    <property type="project" value="TreeGrafter"/>
</dbReference>
<sequence length="146" mass="16462">MEKSQPEHLKNAGLKSTLPRLKILDLFTSGQDRHKSAEDVYKQLLASGDDVGLATVYRVLTQFEHAGLLVRHYFEGGKSVFELNEGKHHDHIVCLQCGHVEEFYDTTIESRQKKVAAELGFAVHDHSLHIYADCIKTKCPHKPKGV</sequence>
<name>A0A1J5U0F7_9ZZZZ</name>
<dbReference type="PANTHER" id="PTHR33202">
    <property type="entry name" value="ZINC UPTAKE REGULATION PROTEIN"/>
    <property type="match status" value="1"/>
</dbReference>
<proteinExistence type="inferred from homology"/>
<evidence type="ECO:0000256" key="3">
    <source>
        <dbReference type="ARBA" id="ARBA00011738"/>
    </source>
</evidence>
<reference evidence="11" key="1">
    <citation type="submission" date="2016-10" db="EMBL/GenBank/DDBJ databases">
        <title>Sequence of Gallionella enrichment culture.</title>
        <authorList>
            <person name="Poehlein A."/>
            <person name="Muehling M."/>
            <person name="Daniel R."/>
        </authorList>
    </citation>
    <scope>NUCLEOTIDE SEQUENCE</scope>
</reference>
<evidence type="ECO:0000256" key="9">
    <source>
        <dbReference type="ARBA" id="ARBA00023125"/>
    </source>
</evidence>
<keyword evidence="6" id="KW-0479">Metal-binding</keyword>
<dbReference type="PANTHER" id="PTHR33202:SF2">
    <property type="entry name" value="FERRIC UPTAKE REGULATION PROTEIN"/>
    <property type="match status" value="1"/>
</dbReference>